<dbReference type="AlphaFoldDB" id="A0A815VDH5"/>
<accession>A0A815VDH5</accession>
<sequence>MKGHVTILLIMLLAVCAPVNGNRPFYVIAHMTNDNRSVNWAVKSGANGVEIDLRFKSDGIPDSFRHGGICDCTAPLPFGDHVCRRYNSAKSCQASSSVKEMLNYLATFPSLALIILDTK</sequence>
<dbReference type="InterPro" id="IPR017946">
    <property type="entry name" value="PLC-like_Pdiesterase_TIM-brl"/>
</dbReference>
<evidence type="ECO:0000256" key="1">
    <source>
        <dbReference type="SAM" id="SignalP"/>
    </source>
</evidence>
<dbReference type="EMBL" id="CAJOBA010008821">
    <property type="protein sequence ID" value="CAF3837223.1"/>
    <property type="molecule type" value="Genomic_DNA"/>
</dbReference>
<dbReference type="Gene3D" id="3.20.20.190">
    <property type="entry name" value="Phosphatidylinositol (PI) phosphodiesterase"/>
    <property type="match status" value="1"/>
</dbReference>
<dbReference type="EMBL" id="CAJNOK010008805">
    <property type="protein sequence ID" value="CAF1073199.1"/>
    <property type="molecule type" value="Genomic_DNA"/>
</dbReference>
<feature type="signal peptide" evidence="1">
    <location>
        <begin position="1"/>
        <end position="21"/>
    </location>
</feature>
<comment type="caution">
    <text evidence="3">The sequence shown here is derived from an EMBL/GenBank/DDBJ whole genome shotgun (WGS) entry which is preliminary data.</text>
</comment>
<keyword evidence="1" id="KW-0732">Signal</keyword>
<reference evidence="3" key="1">
    <citation type="submission" date="2021-02" db="EMBL/GenBank/DDBJ databases">
        <authorList>
            <person name="Nowell W R."/>
        </authorList>
    </citation>
    <scope>NUCLEOTIDE SEQUENCE</scope>
</reference>
<dbReference type="GO" id="GO:0006629">
    <property type="term" value="P:lipid metabolic process"/>
    <property type="evidence" value="ECO:0007669"/>
    <property type="project" value="InterPro"/>
</dbReference>
<dbReference type="Proteomes" id="UP000663829">
    <property type="component" value="Unassembled WGS sequence"/>
</dbReference>
<dbReference type="OrthoDB" id="1058301at2759"/>
<gene>
    <name evidence="3" type="ORF">GPM918_LOCUS38243</name>
    <name evidence="2" type="ORF">OVA965_LOCUS17995</name>
    <name evidence="5" type="ORF">SRO942_LOCUS39056</name>
    <name evidence="4" type="ORF">TMI583_LOCUS18007</name>
</gene>
<evidence type="ECO:0000313" key="4">
    <source>
        <dbReference type="EMBL" id="CAF3837223.1"/>
    </source>
</evidence>
<evidence type="ECO:0000313" key="5">
    <source>
        <dbReference type="EMBL" id="CAF4394103.1"/>
    </source>
</evidence>
<dbReference type="Proteomes" id="UP000682733">
    <property type="component" value="Unassembled WGS sequence"/>
</dbReference>
<dbReference type="EMBL" id="CAJOBC010090749">
    <property type="protein sequence ID" value="CAF4394103.1"/>
    <property type="molecule type" value="Genomic_DNA"/>
</dbReference>
<dbReference type="GO" id="GO:0008081">
    <property type="term" value="F:phosphoric diester hydrolase activity"/>
    <property type="evidence" value="ECO:0007669"/>
    <property type="project" value="InterPro"/>
</dbReference>
<keyword evidence="6" id="KW-1185">Reference proteome</keyword>
<organism evidence="3 6">
    <name type="scientific">Didymodactylos carnosus</name>
    <dbReference type="NCBI Taxonomy" id="1234261"/>
    <lineage>
        <taxon>Eukaryota</taxon>
        <taxon>Metazoa</taxon>
        <taxon>Spiralia</taxon>
        <taxon>Gnathifera</taxon>
        <taxon>Rotifera</taxon>
        <taxon>Eurotatoria</taxon>
        <taxon>Bdelloidea</taxon>
        <taxon>Philodinida</taxon>
        <taxon>Philodinidae</taxon>
        <taxon>Didymodactylos</taxon>
    </lineage>
</organism>
<protein>
    <submittedName>
        <fullName evidence="3">Uncharacterized protein</fullName>
    </submittedName>
</protein>
<name>A0A815VDH5_9BILA</name>
<dbReference type="EMBL" id="CAJNOQ010025147">
    <property type="protein sequence ID" value="CAF1534409.1"/>
    <property type="molecule type" value="Genomic_DNA"/>
</dbReference>
<dbReference type="Proteomes" id="UP000681722">
    <property type="component" value="Unassembled WGS sequence"/>
</dbReference>
<evidence type="ECO:0000313" key="2">
    <source>
        <dbReference type="EMBL" id="CAF1073199.1"/>
    </source>
</evidence>
<evidence type="ECO:0000313" key="6">
    <source>
        <dbReference type="Proteomes" id="UP000663829"/>
    </source>
</evidence>
<evidence type="ECO:0000313" key="3">
    <source>
        <dbReference type="EMBL" id="CAF1534409.1"/>
    </source>
</evidence>
<feature type="chain" id="PRO_5036229107" evidence="1">
    <location>
        <begin position="22"/>
        <end position="119"/>
    </location>
</feature>
<proteinExistence type="predicted"/>
<dbReference type="Proteomes" id="UP000677228">
    <property type="component" value="Unassembled WGS sequence"/>
</dbReference>